<dbReference type="AlphaFoldDB" id="A0A2K3DRG8"/>
<evidence type="ECO:0000313" key="3">
    <source>
        <dbReference type="EMBL" id="PNW83134.1"/>
    </source>
</evidence>
<dbReference type="InParanoid" id="A0A2K3DRG8"/>
<evidence type="ECO:0000313" key="4">
    <source>
        <dbReference type="Proteomes" id="UP000006906"/>
    </source>
</evidence>
<feature type="chain" id="PRO_5014477093" description="Pherophorin domain-containing protein" evidence="2">
    <location>
        <begin position="26"/>
        <end position="233"/>
    </location>
</feature>
<evidence type="ECO:0000256" key="2">
    <source>
        <dbReference type="SAM" id="SignalP"/>
    </source>
</evidence>
<dbReference type="RefSeq" id="XP_042924448.1">
    <property type="nucleotide sequence ID" value="XM_043063742.1"/>
</dbReference>
<dbReference type="GeneID" id="5716847"/>
<reference evidence="3 4" key="1">
    <citation type="journal article" date="2007" name="Science">
        <title>The Chlamydomonas genome reveals the evolution of key animal and plant functions.</title>
        <authorList>
            <person name="Merchant S.S."/>
            <person name="Prochnik S.E."/>
            <person name="Vallon O."/>
            <person name="Harris E.H."/>
            <person name="Karpowicz S.J."/>
            <person name="Witman G.B."/>
            <person name="Terry A."/>
            <person name="Salamov A."/>
            <person name="Fritz-Laylin L.K."/>
            <person name="Marechal-Drouard L."/>
            <person name="Marshall W.F."/>
            <person name="Qu L.H."/>
            <person name="Nelson D.R."/>
            <person name="Sanderfoot A.A."/>
            <person name="Spalding M.H."/>
            <person name="Kapitonov V.V."/>
            <person name="Ren Q."/>
            <person name="Ferris P."/>
            <person name="Lindquist E."/>
            <person name="Shapiro H."/>
            <person name="Lucas S.M."/>
            <person name="Grimwood J."/>
            <person name="Schmutz J."/>
            <person name="Cardol P."/>
            <person name="Cerutti H."/>
            <person name="Chanfreau G."/>
            <person name="Chen C.L."/>
            <person name="Cognat V."/>
            <person name="Croft M.T."/>
            <person name="Dent R."/>
            <person name="Dutcher S."/>
            <person name="Fernandez E."/>
            <person name="Fukuzawa H."/>
            <person name="Gonzalez-Ballester D."/>
            <person name="Gonzalez-Halphen D."/>
            <person name="Hallmann A."/>
            <person name="Hanikenne M."/>
            <person name="Hippler M."/>
            <person name="Inwood W."/>
            <person name="Jabbari K."/>
            <person name="Kalanon M."/>
            <person name="Kuras R."/>
            <person name="Lefebvre P.A."/>
            <person name="Lemaire S.D."/>
            <person name="Lobanov A.V."/>
            <person name="Lohr M."/>
            <person name="Manuell A."/>
            <person name="Meier I."/>
            <person name="Mets L."/>
            <person name="Mittag M."/>
            <person name="Mittelmeier T."/>
            <person name="Moroney J.V."/>
            <person name="Moseley J."/>
            <person name="Napoli C."/>
            <person name="Nedelcu A.M."/>
            <person name="Niyogi K."/>
            <person name="Novoselov S.V."/>
            <person name="Paulsen I.T."/>
            <person name="Pazour G."/>
            <person name="Purton S."/>
            <person name="Ral J.P."/>
            <person name="Riano-Pachon D.M."/>
            <person name="Riekhof W."/>
            <person name="Rymarquis L."/>
            <person name="Schroda M."/>
            <person name="Stern D."/>
            <person name="Umen J."/>
            <person name="Willows R."/>
            <person name="Wilson N."/>
            <person name="Zimmer S.L."/>
            <person name="Allmer J."/>
            <person name="Balk J."/>
            <person name="Bisova K."/>
            <person name="Chen C.J."/>
            <person name="Elias M."/>
            <person name="Gendler K."/>
            <person name="Hauser C."/>
            <person name="Lamb M.R."/>
            <person name="Ledford H."/>
            <person name="Long J.C."/>
            <person name="Minagawa J."/>
            <person name="Page M.D."/>
            <person name="Pan J."/>
            <person name="Pootakham W."/>
            <person name="Roje S."/>
            <person name="Rose A."/>
            <person name="Stahlberg E."/>
            <person name="Terauchi A.M."/>
            <person name="Yang P."/>
            <person name="Ball S."/>
            <person name="Bowler C."/>
            <person name="Dieckmann C.L."/>
            <person name="Gladyshev V.N."/>
            <person name="Green P."/>
            <person name="Jorgensen R."/>
            <person name="Mayfield S."/>
            <person name="Mueller-Roeber B."/>
            <person name="Rajamani S."/>
            <person name="Sayre R.T."/>
            <person name="Brokstein P."/>
            <person name="Dubchak I."/>
            <person name="Goodstein D."/>
            <person name="Hornick L."/>
            <person name="Huang Y.W."/>
            <person name="Jhaveri J."/>
            <person name="Luo Y."/>
            <person name="Martinez D."/>
            <person name="Ngau W.C."/>
            <person name="Otillar B."/>
            <person name="Poliakov A."/>
            <person name="Porter A."/>
            <person name="Szajkowski L."/>
            <person name="Werner G."/>
            <person name="Zhou K."/>
            <person name="Grigoriev I.V."/>
            <person name="Rokhsar D.S."/>
            <person name="Grossman A.R."/>
        </authorList>
    </citation>
    <scope>NUCLEOTIDE SEQUENCE [LARGE SCALE GENOMIC DNA]</scope>
    <source>
        <strain evidence="4">CC-503</strain>
    </source>
</reference>
<dbReference type="PaxDb" id="3055-EDP05096"/>
<dbReference type="KEGG" id="cre:CHLRE_06g308050v5"/>
<evidence type="ECO:0000256" key="1">
    <source>
        <dbReference type="SAM" id="MobiDB-lite"/>
    </source>
</evidence>
<dbReference type="EMBL" id="CM008967">
    <property type="protein sequence ID" value="PNW83134.1"/>
    <property type="molecule type" value="Genomic_DNA"/>
</dbReference>
<keyword evidence="4" id="KW-1185">Reference proteome</keyword>
<dbReference type="Gramene" id="PNW83134">
    <property type="protein sequence ID" value="PNW83134"/>
    <property type="gene ID" value="CHLRE_06g308050v5"/>
</dbReference>
<name>A0A2K3DRG8_CHLRE</name>
<feature type="region of interest" description="Disordered" evidence="1">
    <location>
        <begin position="28"/>
        <end position="56"/>
    </location>
</feature>
<dbReference type="OrthoDB" id="10409986at2759"/>
<feature type="signal peptide" evidence="2">
    <location>
        <begin position="1"/>
        <end position="25"/>
    </location>
</feature>
<proteinExistence type="predicted"/>
<dbReference type="ExpressionAtlas" id="A0A2K3DRG8">
    <property type="expression patterns" value="baseline"/>
</dbReference>
<evidence type="ECO:0008006" key="5">
    <source>
        <dbReference type="Google" id="ProtNLM"/>
    </source>
</evidence>
<gene>
    <name evidence="3" type="ORF">CHLRE_06g308050v5</name>
</gene>
<dbReference type="Proteomes" id="UP000006906">
    <property type="component" value="Chromosome 6"/>
</dbReference>
<keyword evidence="2" id="KW-0732">Signal</keyword>
<sequence length="233" mass="23867">MRGLLLASLALALLLGAALLNVADAGKAHAPGQQKKKSPKPKPSPSPKQKPMNPFAKLPRNRYVMSADTCAPTCPINTAKPLCALFEDAAYAPADAGAADCSTLVSESGLTQIAVAGGRLTAQHGADALLSTIWPLEAEDEGVAVAAVAPNGKGSWGIKLANGTTVDGPAYFSRELGTGCLKPKFGGAAAGPFYLLAYEGQGLEDNTLRLVNAKRQPVWRSGSCDGSSGDGSH</sequence>
<accession>A0A2K3DRG8</accession>
<protein>
    <recommendedName>
        <fullName evidence="5">Pherophorin domain-containing protein</fullName>
    </recommendedName>
</protein>
<organism evidence="3 4">
    <name type="scientific">Chlamydomonas reinhardtii</name>
    <name type="common">Chlamydomonas smithii</name>
    <dbReference type="NCBI Taxonomy" id="3055"/>
    <lineage>
        <taxon>Eukaryota</taxon>
        <taxon>Viridiplantae</taxon>
        <taxon>Chlorophyta</taxon>
        <taxon>core chlorophytes</taxon>
        <taxon>Chlorophyceae</taxon>
        <taxon>CS clade</taxon>
        <taxon>Chlamydomonadales</taxon>
        <taxon>Chlamydomonadaceae</taxon>
        <taxon>Chlamydomonas</taxon>
    </lineage>
</organism>